<accession>A0A1E7Q843</accession>
<evidence type="ECO:0000256" key="1">
    <source>
        <dbReference type="SAM" id="MobiDB-lite"/>
    </source>
</evidence>
<reference evidence="3" key="1">
    <citation type="submission" date="2016-09" db="EMBL/GenBank/DDBJ databases">
        <authorList>
            <person name="Wan X."/>
            <person name="Hou S."/>
        </authorList>
    </citation>
    <scope>NUCLEOTIDE SEQUENCE [LARGE SCALE GENOMIC DNA]</scope>
    <source>
        <strain evidence="3">KH87</strain>
    </source>
</reference>
<dbReference type="RefSeq" id="WP_070049893.1">
    <property type="nucleotide sequence ID" value="NZ_CBCSDO010000008.1"/>
</dbReference>
<dbReference type="OrthoDB" id="622132at2"/>
<comment type="caution">
    <text evidence="2">The sequence shown here is derived from an EMBL/GenBank/DDBJ whole genome shotgun (WGS) entry which is preliminary data.</text>
</comment>
<dbReference type="InterPro" id="IPR006429">
    <property type="entry name" value="Phage_lambda_portal"/>
</dbReference>
<gene>
    <name evidence="2" type="ORF">BI198_12730</name>
</gene>
<dbReference type="Pfam" id="PF05136">
    <property type="entry name" value="Phage_portal_2"/>
    <property type="match status" value="1"/>
</dbReference>
<dbReference type="GO" id="GO:0019068">
    <property type="term" value="P:virion assembly"/>
    <property type="evidence" value="ECO:0007669"/>
    <property type="project" value="InterPro"/>
</dbReference>
<name>A0A1E7Q843_9GAMM</name>
<keyword evidence="3" id="KW-1185">Reference proteome</keyword>
<proteinExistence type="predicted"/>
<dbReference type="NCBIfam" id="TIGR01539">
    <property type="entry name" value="portal_lambda"/>
    <property type="match status" value="1"/>
</dbReference>
<dbReference type="EMBL" id="MKEK01000001">
    <property type="protein sequence ID" value="OEY70339.1"/>
    <property type="molecule type" value="Genomic_DNA"/>
</dbReference>
<protein>
    <submittedName>
        <fullName evidence="2">Phage portal protein</fullName>
    </submittedName>
</protein>
<dbReference type="STRING" id="1628148.BI198_12730"/>
<feature type="region of interest" description="Disordered" evidence="1">
    <location>
        <begin position="456"/>
        <end position="487"/>
    </location>
</feature>
<sequence>MSFRKSPILGPNGQNIVVFNSPYQGASNGRRLSGVYAPSTGANSALNGALPQLRNRSRAGHRNMPLIRSAIEKKVTNEIGIGITPRAKTKSKEINKIINDCWEHSCEQFDPEGLLDVYGMQAQIARARRLSGECFIRVRYRGVGSGLIVPIQFQVLEADFVPLDYNDNLANGNRIIAGIEFNRRGQRVAYHMYREHPGEMYNYTASLSNLVRVPANEVAHHFNPLHPGQIRGEPDSAAGLVKAITFDSYDDAELTRKQTRAPYTGAIYRENYDITDDDGWLFDPVTGDPLSEGGAFGNAQVEAGTMLELQPGEKIDLFKGDDTGQGYGDFMRWQSMMQASAQDLPYELLTGDWEKVNDRLVRAILNEFRRKVQMDQWHLMIPQVLKWMRKHWLKRAVLSGAINLPNYSTQSAEYHSDIWCPHGWPYINPNIDVEAKITAIDADLLAHEDVVAEQGEDLTDIQERNAAARKARGQRNTTSTKRDKDDE</sequence>
<dbReference type="GO" id="GO:0005198">
    <property type="term" value="F:structural molecule activity"/>
    <property type="evidence" value="ECO:0007669"/>
    <property type="project" value="InterPro"/>
</dbReference>
<dbReference type="AlphaFoldDB" id="A0A1E7Q843"/>
<organism evidence="2 3">
    <name type="scientific">Rheinheimera salexigens</name>
    <dbReference type="NCBI Taxonomy" id="1628148"/>
    <lineage>
        <taxon>Bacteria</taxon>
        <taxon>Pseudomonadati</taxon>
        <taxon>Pseudomonadota</taxon>
        <taxon>Gammaproteobacteria</taxon>
        <taxon>Chromatiales</taxon>
        <taxon>Chromatiaceae</taxon>
        <taxon>Rheinheimera</taxon>
    </lineage>
</organism>
<evidence type="ECO:0000313" key="3">
    <source>
        <dbReference type="Proteomes" id="UP000242258"/>
    </source>
</evidence>
<dbReference type="Proteomes" id="UP000242258">
    <property type="component" value="Unassembled WGS sequence"/>
</dbReference>
<evidence type="ECO:0000313" key="2">
    <source>
        <dbReference type="EMBL" id="OEY70339.1"/>
    </source>
</evidence>